<name>A0ACC2IBI6_9PLEO</name>
<proteinExistence type="predicted"/>
<evidence type="ECO:0000313" key="1">
    <source>
        <dbReference type="EMBL" id="KAJ8112564.1"/>
    </source>
</evidence>
<reference evidence="1" key="1">
    <citation type="submission" date="2022-11" db="EMBL/GenBank/DDBJ databases">
        <title>Genome Sequence of Boeremia exigua.</title>
        <authorList>
            <person name="Buettner E."/>
        </authorList>
    </citation>
    <scope>NUCLEOTIDE SEQUENCE</scope>
    <source>
        <strain evidence="1">CU02</strain>
    </source>
</reference>
<evidence type="ECO:0000313" key="2">
    <source>
        <dbReference type="Proteomes" id="UP001153331"/>
    </source>
</evidence>
<keyword evidence="2" id="KW-1185">Reference proteome</keyword>
<dbReference type="EMBL" id="JAPHNI010000315">
    <property type="protein sequence ID" value="KAJ8112564.1"/>
    <property type="molecule type" value="Genomic_DNA"/>
</dbReference>
<accession>A0ACC2IBI6</accession>
<dbReference type="Proteomes" id="UP001153331">
    <property type="component" value="Unassembled WGS sequence"/>
</dbReference>
<gene>
    <name evidence="1" type="ORF">OPT61_g5092</name>
</gene>
<sequence length="219" mass="24958">MASRPYKKRRHLTTDERNWAIGEMHSGARKASDLARELGTSKSTLNNIYQKFRQDGSTASGKEITPYYDDVSPQQELSDSEDLNLLQKLEPIETWIEETKTQLSRLQRDFAGQFAWDNLTSMLNKFSHTVYAMRVVEIRRVRTLLEKLDDLDEDICTFDAFLSNFEVDMERYATSGPKRERSPDDGEYQPAVRLRVNAPTNGGGAFSSAPKPADSPQQV</sequence>
<comment type="caution">
    <text evidence="1">The sequence shown here is derived from an EMBL/GenBank/DDBJ whole genome shotgun (WGS) entry which is preliminary data.</text>
</comment>
<protein>
    <submittedName>
        <fullName evidence="1">Uncharacterized protein</fullName>
    </submittedName>
</protein>
<organism evidence="1 2">
    <name type="scientific">Boeremia exigua</name>
    <dbReference type="NCBI Taxonomy" id="749465"/>
    <lineage>
        <taxon>Eukaryota</taxon>
        <taxon>Fungi</taxon>
        <taxon>Dikarya</taxon>
        <taxon>Ascomycota</taxon>
        <taxon>Pezizomycotina</taxon>
        <taxon>Dothideomycetes</taxon>
        <taxon>Pleosporomycetidae</taxon>
        <taxon>Pleosporales</taxon>
        <taxon>Pleosporineae</taxon>
        <taxon>Didymellaceae</taxon>
        <taxon>Boeremia</taxon>
    </lineage>
</organism>